<reference evidence="4" key="1">
    <citation type="submission" date="2020-12" db="EMBL/GenBank/DDBJ databases">
        <title>WGS assembly of Carya illinoinensis cv. Pawnee.</title>
        <authorList>
            <person name="Platts A."/>
            <person name="Shu S."/>
            <person name="Wright S."/>
            <person name="Barry K."/>
            <person name="Edger P."/>
            <person name="Pires J.C."/>
            <person name="Schmutz J."/>
        </authorList>
    </citation>
    <scope>NUCLEOTIDE SEQUENCE</scope>
    <source>
        <tissue evidence="4">Leaf</tissue>
    </source>
</reference>
<evidence type="ECO:0000313" key="5">
    <source>
        <dbReference type="Proteomes" id="UP000811609"/>
    </source>
</evidence>
<keyword evidence="2" id="KW-1133">Transmembrane helix</keyword>
<keyword evidence="2" id="KW-0472">Membrane</keyword>
<keyword evidence="5" id="KW-1185">Reference proteome</keyword>
<dbReference type="EMBL" id="CM031811">
    <property type="protein sequence ID" value="KAG6659808.1"/>
    <property type="molecule type" value="Genomic_DNA"/>
</dbReference>
<dbReference type="Proteomes" id="UP000811609">
    <property type="component" value="Chromosome 3"/>
</dbReference>
<evidence type="ECO:0000313" key="4">
    <source>
        <dbReference type="EMBL" id="KAG6659808.1"/>
    </source>
</evidence>
<evidence type="ECO:0000256" key="2">
    <source>
        <dbReference type="SAM" id="Phobius"/>
    </source>
</evidence>
<dbReference type="InterPro" id="IPR055301">
    <property type="entry name" value="Lea14-like_2"/>
</dbReference>
<dbReference type="AlphaFoldDB" id="A0A8T1QXH2"/>
<keyword evidence="2" id="KW-0812">Transmembrane</keyword>
<sequence>MAEKVNQQVYPSAPTNKQPSRDEESATSLSDQELRKKKRIKLGIYIAVFVVFQVIVITAFSLTVMRVKTPKVRLGTVKLQDVKTGNQTSPSFDISFTTQVRIKNTNFGPYKYESTNVTFTYQGVTVGQVSIPKGKAGFRSTKKVTVTVSVNSNALPISTTSTSLKSELGVEVLTLKSHAKLSGKVELMFVMKKKKAAEMNCTMPIALLTKAVQLNCD</sequence>
<feature type="domain" description="Late embryogenesis abundant protein LEA-2 subgroup" evidence="3">
    <location>
        <begin position="100"/>
        <end position="202"/>
    </location>
</feature>
<protein>
    <recommendedName>
        <fullName evidence="3">Late embryogenesis abundant protein LEA-2 subgroup domain-containing protein</fullName>
    </recommendedName>
</protein>
<feature type="transmembrane region" description="Helical" evidence="2">
    <location>
        <begin position="42"/>
        <end position="65"/>
    </location>
</feature>
<feature type="compositionally biased region" description="Polar residues" evidence="1">
    <location>
        <begin position="1"/>
        <end position="18"/>
    </location>
</feature>
<comment type="caution">
    <text evidence="4">The sequence shown here is derived from an EMBL/GenBank/DDBJ whole genome shotgun (WGS) entry which is preliminary data.</text>
</comment>
<evidence type="ECO:0000256" key="1">
    <source>
        <dbReference type="SAM" id="MobiDB-lite"/>
    </source>
</evidence>
<feature type="region of interest" description="Disordered" evidence="1">
    <location>
        <begin position="1"/>
        <end position="30"/>
    </location>
</feature>
<proteinExistence type="predicted"/>
<accession>A0A8T1QXH2</accession>
<dbReference type="InterPro" id="IPR004864">
    <property type="entry name" value="LEA_2"/>
</dbReference>
<dbReference type="PANTHER" id="PTHR31852">
    <property type="entry name" value="LATE EMBRYOGENESIS ABUNDANT (LEA) HYDROXYPROLINE-RICH GLYCOPROTEIN FAMILY"/>
    <property type="match status" value="1"/>
</dbReference>
<organism evidence="4 5">
    <name type="scientific">Carya illinoinensis</name>
    <name type="common">Pecan</name>
    <dbReference type="NCBI Taxonomy" id="32201"/>
    <lineage>
        <taxon>Eukaryota</taxon>
        <taxon>Viridiplantae</taxon>
        <taxon>Streptophyta</taxon>
        <taxon>Embryophyta</taxon>
        <taxon>Tracheophyta</taxon>
        <taxon>Spermatophyta</taxon>
        <taxon>Magnoliopsida</taxon>
        <taxon>eudicotyledons</taxon>
        <taxon>Gunneridae</taxon>
        <taxon>Pentapetalae</taxon>
        <taxon>rosids</taxon>
        <taxon>fabids</taxon>
        <taxon>Fagales</taxon>
        <taxon>Juglandaceae</taxon>
        <taxon>Carya</taxon>
    </lineage>
</organism>
<evidence type="ECO:0000259" key="3">
    <source>
        <dbReference type="Pfam" id="PF03168"/>
    </source>
</evidence>
<name>A0A8T1QXH2_CARIL</name>
<gene>
    <name evidence="4" type="ORF">CIPAW_03G062000</name>
</gene>
<dbReference type="Pfam" id="PF03168">
    <property type="entry name" value="LEA_2"/>
    <property type="match status" value="1"/>
</dbReference>